<dbReference type="InterPro" id="IPR051783">
    <property type="entry name" value="NAD(P)-dependent_oxidoreduct"/>
</dbReference>
<reference evidence="2 3" key="1">
    <citation type="submission" date="2019-02" db="EMBL/GenBank/DDBJ databases">
        <title>Sequencing the genomes of 1000 actinobacteria strains.</title>
        <authorList>
            <person name="Klenk H.-P."/>
        </authorList>
    </citation>
    <scope>NUCLEOTIDE SEQUENCE [LARGE SCALE GENOMIC DNA]</scope>
    <source>
        <strain evidence="2 3">DSM 17364</strain>
    </source>
</reference>
<dbReference type="InterPro" id="IPR036291">
    <property type="entry name" value="NAD(P)-bd_dom_sf"/>
</dbReference>
<protein>
    <submittedName>
        <fullName evidence="2">Nucleoside-diphosphate-sugar epimerase</fullName>
    </submittedName>
</protein>
<dbReference type="Gene3D" id="3.40.50.720">
    <property type="entry name" value="NAD(P)-binding Rossmann-like Domain"/>
    <property type="match status" value="1"/>
</dbReference>
<dbReference type="GO" id="GO:0004029">
    <property type="term" value="F:aldehyde dehydrogenase (NAD+) activity"/>
    <property type="evidence" value="ECO:0007669"/>
    <property type="project" value="TreeGrafter"/>
</dbReference>
<dbReference type="PANTHER" id="PTHR48079">
    <property type="entry name" value="PROTEIN YEEZ"/>
    <property type="match status" value="1"/>
</dbReference>
<dbReference type="InterPro" id="IPR016040">
    <property type="entry name" value="NAD(P)-bd_dom"/>
</dbReference>
<dbReference type="GO" id="GO:0005737">
    <property type="term" value="C:cytoplasm"/>
    <property type="evidence" value="ECO:0007669"/>
    <property type="project" value="TreeGrafter"/>
</dbReference>
<dbReference type="AlphaFoldDB" id="A0A4Q8AAK7"/>
<dbReference type="Proteomes" id="UP000292685">
    <property type="component" value="Unassembled WGS sequence"/>
</dbReference>
<dbReference type="PROSITE" id="PS51257">
    <property type="entry name" value="PROKAR_LIPOPROTEIN"/>
    <property type="match status" value="1"/>
</dbReference>
<name>A0A4Q8AAK7_9MICC</name>
<proteinExistence type="predicted"/>
<comment type="caution">
    <text evidence="2">The sequence shown here is derived from an EMBL/GenBank/DDBJ whole genome shotgun (WGS) entry which is preliminary data.</text>
</comment>
<sequence length="295" mass="31568">MKSTAGRLCVMTVLIAGCGDLGTEAGIRFVAAGHRVIGWRRTPDLLTAAGLEAVAADLTTELPTIPADVSIVVVSIAADRRSPEAYRTAYVDGVRNVLDALERDRVTPKRILLVSSTAVYGDRTGLVDESTPALPASFSGQILLEAEMLLLDRLRGTSTEGVVLRLGGIYGPGRTRLIDMVKEGRAVVPEEPRRTNRIHRDDAAAAIVHLASAAAAPQPLYLGVDDESADLGDVLRFLSREMDCGELPVGPVPVARGGDKRCVNDRLRGTGFRFAFPTYKEGYRSVLAGEGVRHP</sequence>
<dbReference type="EMBL" id="SHLA01000001">
    <property type="protein sequence ID" value="RZU61160.1"/>
    <property type="molecule type" value="Genomic_DNA"/>
</dbReference>
<dbReference type="Pfam" id="PF13460">
    <property type="entry name" value="NAD_binding_10"/>
    <property type="match status" value="1"/>
</dbReference>
<evidence type="ECO:0000259" key="1">
    <source>
        <dbReference type="Pfam" id="PF13460"/>
    </source>
</evidence>
<organism evidence="2 3">
    <name type="scientific">Zhihengliuella halotolerans</name>
    <dbReference type="NCBI Taxonomy" id="370736"/>
    <lineage>
        <taxon>Bacteria</taxon>
        <taxon>Bacillati</taxon>
        <taxon>Actinomycetota</taxon>
        <taxon>Actinomycetes</taxon>
        <taxon>Micrococcales</taxon>
        <taxon>Micrococcaceae</taxon>
        <taxon>Zhihengliuella</taxon>
    </lineage>
</organism>
<dbReference type="PANTHER" id="PTHR48079:SF6">
    <property type="entry name" value="NAD(P)-BINDING DOMAIN-CONTAINING PROTEIN-RELATED"/>
    <property type="match status" value="1"/>
</dbReference>
<accession>A0A4Q8AAK7</accession>
<gene>
    <name evidence="2" type="ORF">EV380_0717</name>
</gene>
<keyword evidence="3" id="KW-1185">Reference proteome</keyword>
<dbReference type="SUPFAM" id="SSF51735">
    <property type="entry name" value="NAD(P)-binding Rossmann-fold domains"/>
    <property type="match status" value="1"/>
</dbReference>
<evidence type="ECO:0000313" key="2">
    <source>
        <dbReference type="EMBL" id="RZU61160.1"/>
    </source>
</evidence>
<feature type="domain" description="NAD(P)-binding" evidence="1">
    <location>
        <begin position="19"/>
        <end position="211"/>
    </location>
</feature>
<evidence type="ECO:0000313" key="3">
    <source>
        <dbReference type="Proteomes" id="UP000292685"/>
    </source>
</evidence>